<accession>A0ABQ3XAB8</accession>
<dbReference type="Proteomes" id="UP000612282">
    <property type="component" value="Unassembled WGS sequence"/>
</dbReference>
<keyword evidence="2" id="KW-1185">Reference proteome</keyword>
<evidence type="ECO:0000313" key="1">
    <source>
        <dbReference type="EMBL" id="GID55457.1"/>
    </source>
</evidence>
<reference evidence="1 2" key="1">
    <citation type="submission" date="2021-01" db="EMBL/GenBank/DDBJ databases">
        <title>Whole genome shotgun sequence of Actinoplanes couchii NBRC 106145.</title>
        <authorList>
            <person name="Komaki H."/>
            <person name="Tamura T."/>
        </authorList>
    </citation>
    <scope>NUCLEOTIDE SEQUENCE [LARGE SCALE GENOMIC DNA]</scope>
    <source>
        <strain evidence="1 2">NBRC 106145</strain>
    </source>
</reference>
<proteinExistence type="predicted"/>
<sequence>MRQVRVIHQPELFEQLKGPVDGGDVDAGGTLTDRVVHRLGRRMTEIMHRFEDQLTLWGEPQTPLAEHGG</sequence>
<organism evidence="1 2">
    <name type="scientific">Actinoplanes couchii</name>
    <dbReference type="NCBI Taxonomy" id="403638"/>
    <lineage>
        <taxon>Bacteria</taxon>
        <taxon>Bacillati</taxon>
        <taxon>Actinomycetota</taxon>
        <taxon>Actinomycetes</taxon>
        <taxon>Micromonosporales</taxon>
        <taxon>Micromonosporaceae</taxon>
        <taxon>Actinoplanes</taxon>
    </lineage>
</organism>
<dbReference type="EMBL" id="BOMG01000049">
    <property type="protein sequence ID" value="GID55457.1"/>
    <property type="molecule type" value="Genomic_DNA"/>
</dbReference>
<comment type="caution">
    <text evidence="1">The sequence shown here is derived from an EMBL/GenBank/DDBJ whole genome shotgun (WGS) entry which is preliminary data.</text>
</comment>
<protein>
    <submittedName>
        <fullName evidence="1">Uncharacterized protein</fullName>
    </submittedName>
</protein>
<gene>
    <name evidence="1" type="ORF">Aco03nite_038610</name>
</gene>
<name>A0ABQ3XAB8_9ACTN</name>
<evidence type="ECO:0000313" key="2">
    <source>
        <dbReference type="Proteomes" id="UP000612282"/>
    </source>
</evidence>